<gene>
    <name evidence="1" type="ORF">IW256_004904</name>
</gene>
<proteinExistence type="predicted"/>
<comment type="caution">
    <text evidence="1">The sequence shown here is derived from an EMBL/GenBank/DDBJ whole genome shotgun (WGS) entry which is preliminary data.</text>
</comment>
<evidence type="ECO:0000313" key="1">
    <source>
        <dbReference type="EMBL" id="MBG6090791.1"/>
    </source>
</evidence>
<protein>
    <submittedName>
        <fullName evidence="1">Uncharacterized protein</fullName>
    </submittedName>
</protein>
<reference evidence="1" key="1">
    <citation type="submission" date="2020-11" db="EMBL/GenBank/DDBJ databases">
        <title>Sequencing the genomes of 1000 actinobacteria strains.</title>
        <authorList>
            <person name="Klenk H.-P."/>
        </authorList>
    </citation>
    <scope>NUCLEOTIDE SEQUENCE</scope>
    <source>
        <strain evidence="1">DSM 43175</strain>
    </source>
</reference>
<organism evidence="1 2">
    <name type="scientific">Actinomadura viridis</name>
    <dbReference type="NCBI Taxonomy" id="58110"/>
    <lineage>
        <taxon>Bacteria</taxon>
        <taxon>Bacillati</taxon>
        <taxon>Actinomycetota</taxon>
        <taxon>Actinomycetes</taxon>
        <taxon>Streptosporangiales</taxon>
        <taxon>Thermomonosporaceae</taxon>
        <taxon>Actinomadura</taxon>
    </lineage>
</organism>
<dbReference type="RefSeq" id="WP_197013210.1">
    <property type="nucleotide sequence ID" value="NZ_BAABES010000011.1"/>
</dbReference>
<dbReference type="EMBL" id="JADOUA010000001">
    <property type="protein sequence ID" value="MBG6090791.1"/>
    <property type="molecule type" value="Genomic_DNA"/>
</dbReference>
<name>A0A931DNF7_9ACTN</name>
<dbReference type="AlphaFoldDB" id="A0A931DNF7"/>
<sequence>MAENETTACPRCGGAAAPVLYGLPGPEMFEAAERGEIVLGGCEVGPERWWCGTCARYLPFPEEAAAERD</sequence>
<keyword evidence="2" id="KW-1185">Reference proteome</keyword>
<dbReference type="Proteomes" id="UP000614047">
    <property type="component" value="Unassembled WGS sequence"/>
</dbReference>
<evidence type="ECO:0000313" key="2">
    <source>
        <dbReference type="Proteomes" id="UP000614047"/>
    </source>
</evidence>
<accession>A0A931DNF7</accession>